<dbReference type="EMBL" id="BNEC01000005">
    <property type="protein sequence ID" value="GHI69571.1"/>
    <property type="molecule type" value="Genomic_DNA"/>
</dbReference>
<dbReference type="Proteomes" id="UP000613974">
    <property type="component" value="Unassembled WGS sequence"/>
</dbReference>
<dbReference type="Pfam" id="PF03061">
    <property type="entry name" value="4HBT"/>
    <property type="match status" value="1"/>
</dbReference>
<name>A0ABQ3SN68_9ACTN</name>
<organism evidence="2 3">
    <name type="scientific">Streptomyces nojiriensis</name>
    <dbReference type="NCBI Taxonomy" id="66374"/>
    <lineage>
        <taxon>Bacteria</taxon>
        <taxon>Bacillati</taxon>
        <taxon>Actinomycetota</taxon>
        <taxon>Actinomycetes</taxon>
        <taxon>Kitasatosporales</taxon>
        <taxon>Streptomycetaceae</taxon>
        <taxon>Streptomyces</taxon>
    </lineage>
</organism>
<dbReference type="CDD" id="cd00586">
    <property type="entry name" value="4HBT"/>
    <property type="match status" value="1"/>
</dbReference>
<dbReference type="RefSeq" id="WP_189746869.1">
    <property type="nucleotide sequence ID" value="NZ_BMRL01000023.1"/>
</dbReference>
<dbReference type="GeneID" id="95587839"/>
<keyword evidence="3" id="KW-1185">Reference proteome</keyword>
<evidence type="ECO:0000313" key="2">
    <source>
        <dbReference type="EMBL" id="GHI69571.1"/>
    </source>
</evidence>
<feature type="domain" description="Thioesterase" evidence="1">
    <location>
        <begin position="25"/>
        <end position="109"/>
    </location>
</feature>
<sequence length="149" mass="17158">MQELPVGAGHTRPVQVHFDDLDFLGMVHNSRHALFVERAITAYWQERGWSTDPDRSRFRDTHLVVREFLVTYEEPIRGTGDVGVWFRIARLGRTSVMYEFQVRSTDGRCVHAHGHRVQVRIDPETLKPLAFSDELRETAHGLMHGPAGR</sequence>
<accession>A0ABQ3SN68</accession>
<comment type="caution">
    <text evidence="2">The sequence shown here is derived from an EMBL/GenBank/DDBJ whole genome shotgun (WGS) entry which is preliminary data.</text>
</comment>
<dbReference type="InterPro" id="IPR029069">
    <property type="entry name" value="HotDog_dom_sf"/>
</dbReference>
<evidence type="ECO:0000259" key="1">
    <source>
        <dbReference type="Pfam" id="PF03061"/>
    </source>
</evidence>
<reference evidence="3" key="1">
    <citation type="submission" date="2023-07" db="EMBL/GenBank/DDBJ databases">
        <title>Whole genome shotgun sequence of Streptomyces nojiriensis NBRC 13794.</title>
        <authorList>
            <person name="Komaki H."/>
            <person name="Tamura T."/>
        </authorList>
    </citation>
    <scope>NUCLEOTIDE SEQUENCE [LARGE SCALE GENOMIC DNA]</scope>
    <source>
        <strain evidence="3">NBRC 13794</strain>
    </source>
</reference>
<dbReference type="Gene3D" id="3.10.129.10">
    <property type="entry name" value="Hotdog Thioesterase"/>
    <property type="match status" value="1"/>
</dbReference>
<gene>
    <name evidence="2" type="ORF">Snoj_34890</name>
</gene>
<evidence type="ECO:0000313" key="3">
    <source>
        <dbReference type="Proteomes" id="UP000613974"/>
    </source>
</evidence>
<dbReference type="InterPro" id="IPR006683">
    <property type="entry name" value="Thioestr_dom"/>
</dbReference>
<proteinExistence type="predicted"/>
<protein>
    <submittedName>
        <fullName evidence="2">Thioesterase</fullName>
    </submittedName>
</protein>
<dbReference type="SUPFAM" id="SSF54637">
    <property type="entry name" value="Thioesterase/thiol ester dehydrase-isomerase"/>
    <property type="match status" value="1"/>
</dbReference>